<dbReference type="InterPro" id="IPR001915">
    <property type="entry name" value="Peptidase_M48"/>
</dbReference>
<dbReference type="RefSeq" id="WP_061065058.1">
    <property type="nucleotide sequence ID" value="NZ_CP014038.2"/>
</dbReference>
<dbReference type="EMBL" id="CP014038">
    <property type="protein sequence ID" value="AMF96469.1"/>
    <property type="molecule type" value="Genomic_DNA"/>
</dbReference>
<evidence type="ECO:0000256" key="2">
    <source>
        <dbReference type="ARBA" id="ARBA00022723"/>
    </source>
</evidence>
<evidence type="ECO:0000256" key="4">
    <source>
        <dbReference type="ARBA" id="ARBA00022833"/>
    </source>
</evidence>
<evidence type="ECO:0000256" key="5">
    <source>
        <dbReference type="ARBA" id="ARBA00023049"/>
    </source>
</evidence>
<dbReference type="Proteomes" id="UP000067422">
    <property type="component" value="Chromosome 1"/>
</dbReference>
<keyword evidence="2" id="KW-0479">Metal-binding</keyword>
<evidence type="ECO:0000259" key="7">
    <source>
        <dbReference type="Pfam" id="PF01435"/>
    </source>
</evidence>
<sequence length="343" mass="39142">MKIKLTLFAIIFLVGCSIKGEPDTILTIDSMVLDSDRANIENLAELQDFEINVDQVINSGNIEDIETPALKYKTLPFDMLNKHPICKKFSGSGFKITNNSGVKENEKIVTDIARKVDDVFGCELSIEYELTDSKLYEAVISQNKVVISNGLILDSKYIDEVFFVVAHEIVHKVLLHGEQISLIESKRDKFNDQKAEETYTYLKNIKVPQEADEFAKNYGKLHFTTNNLKVPHEVTADILAVDILVKAGYSPQATKYTLERIASCLNYKDGDLNKDFANLQKMADSFNKSEDKDMDEYFAMLRQVAKQTHLPSPWRMTTVSNYIKANYPTQRRLRMTPMRDRSL</sequence>
<proteinExistence type="inferred from homology"/>
<keyword evidence="3 6" id="KW-0378">Hydrolase</keyword>
<keyword evidence="1 6" id="KW-0645">Protease</keyword>
<keyword evidence="4 6" id="KW-0862">Zinc</keyword>
<comment type="similarity">
    <text evidence="6">Belongs to the peptidase M48 family.</text>
</comment>
<dbReference type="Pfam" id="PF01435">
    <property type="entry name" value="Peptidase_M48"/>
    <property type="match status" value="1"/>
</dbReference>
<keyword evidence="5 6" id="KW-0482">Metalloprotease</keyword>
<evidence type="ECO:0000256" key="3">
    <source>
        <dbReference type="ARBA" id="ARBA00022801"/>
    </source>
</evidence>
<feature type="domain" description="Peptidase M48" evidence="7">
    <location>
        <begin position="141"/>
        <end position="320"/>
    </location>
</feature>
<evidence type="ECO:0000256" key="6">
    <source>
        <dbReference type="RuleBase" id="RU003983"/>
    </source>
</evidence>
<evidence type="ECO:0000256" key="1">
    <source>
        <dbReference type="ARBA" id="ARBA00022670"/>
    </source>
</evidence>
<gene>
    <name evidence="8" type="ORF">AL538_01340</name>
</gene>
<keyword evidence="9" id="KW-1185">Reference proteome</keyword>
<protein>
    <recommendedName>
        <fullName evidence="7">Peptidase M48 domain-containing protein</fullName>
    </recommendedName>
</protein>
<evidence type="ECO:0000313" key="8">
    <source>
        <dbReference type="EMBL" id="AMF96469.1"/>
    </source>
</evidence>
<reference evidence="8" key="1">
    <citation type="submission" date="2018-01" db="EMBL/GenBank/DDBJ databases">
        <title>FDA dAtabase for Regulatory Grade micrObial Sequences (FDA-ARGOS): Supporting development and validation of Infectious Disease Dx tests.</title>
        <authorList>
            <person name="Hoffmann M."/>
            <person name="Allard M."/>
            <person name="Evans P."/>
            <person name="Brown E."/>
            <person name="Tallon L."/>
            <person name="Sadzewicz L."/>
            <person name="Sengamalay N."/>
            <person name="Ott S."/>
            <person name="Godinez A."/>
            <person name="Nagaraj S."/>
            <person name="Vyas G."/>
            <person name="Aluvathingal J."/>
            <person name="Nadendla S."/>
            <person name="Geyer C."/>
            <person name="Sichtig H."/>
        </authorList>
    </citation>
    <scope>NUCLEOTIDE SEQUENCE</scope>
    <source>
        <strain evidence="8">FDAARGOS_107</strain>
    </source>
</reference>
<organism evidence="8 9">
    <name type="scientific">Vibrio harveyi</name>
    <name type="common">Beneckea harveyi</name>
    <dbReference type="NCBI Taxonomy" id="669"/>
    <lineage>
        <taxon>Bacteria</taxon>
        <taxon>Pseudomonadati</taxon>
        <taxon>Pseudomonadota</taxon>
        <taxon>Gammaproteobacteria</taxon>
        <taxon>Vibrionales</taxon>
        <taxon>Vibrionaceae</taxon>
        <taxon>Vibrio</taxon>
    </lineage>
</organism>
<evidence type="ECO:0000313" key="9">
    <source>
        <dbReference type="Proteomes" id="UP000067422"/>
    </source>
</evidence>
<accession>A0ABM5XTL9</accession>
<comment type="cofactor">
    <cofactor evidence="6">
        <name>Zn(2+)</name>
        <dbReference type="ChEBI" id="CHEBI:29105"/>
    </cofactor>
    <text evidence="6">Binds 1 zinc ion per subunit.</text>
</comment>
<name>A0ABM5XTL9_VIBHA</name>
<dbReference type="PROSITE" id="PS51257">
    <property type="entry name" value="PROKAR_LIPOPROTEIN"/>
    <property type="match status" value="1"/>
</dbReference>